<feature type="domain" description="MARVEL" evidence="7">
    <location>
        <begin position="47"/>
        <end position="190"/>
    </location>
</feature>
<name>A0A072PNW9_9EURO</name>
<keyword evidence="2 6" id="KW-0812">Transmembrane</keyword>
<evidence type="ECO:0000256" key="1">
    <source>
        <dbReference type="ARBA" id="ARBA00004141"/>
    </source>
</evidence>
<dbReference type="OrthoDB" id="5325022at2759"/>
<accession>A0A072PNW9</accession>
<dbReference type="Proteomes" id="UP000027920">
    <property type="component" value="Unassembled WGS sequence"/>
</dbReference>
<comment type="caution">
    <text evidence="8">The sequence shown here is derived from an EMBL/GenBank/DDBJ whole genome shotgun (WGS) entry which is preliminary data.</text>
</comment>
<feature type="transmembrane region" description="Helical" evidence="6">
    <location>
        <begin position="104"/>
        <end position="127"/>
    </location>
</feature>
<dbReference type="RefSeq" id="XP_013259790.1">
    <property type="nucleotide sequence ID" value="XM_013404336.1"/>
</dbReference>
<feature type="transmembrane region" description="Helical" evidence="6">
    <location>
        <begin position="73"/>
        <end position="92"/>
    </location>
</feature>
<sequence>MTEPAHTDPVIRPVSRFSTSTSIRMANTQGHSGEVVPMPKWSRIVGFARVALAILVLAFTAAATSIWGIYPAFGIALFTSCATLLIFSYYIVALSHKPELYSRWAVLGLEVFGVVFWLVSFSLLANFTSWYNESDFWYGAGDSYGFWKAPYTPEDVGFSKRARVGKSHSKYHAGVALAGTAAGLGALEFVLYSVTLLVFGLALHKQRVEARPGRTVAAVPASAQPSAKEETEAVGSKLETTTEIV</sequence>
<feature type="region of interest" description="Disordered" evidence="5">
    <location>
        <begin position="219"/>
        <end position="245"/>
    </location>
</feature>
<keyword evidence="4 6" id="KW-0472">Membrane</keyword>
<evidence type="ECO:0000256" key="4">
    <source>
        <dbReference type="ARBA" id="ARBA00023136"/>
    </source>
</evidence>
<evidence type="ECO:0000259" key="7">
    <source>
        <dbReference type="Pfam" id="PF01284"/>
    </source>
</evidence>
<evidence type="ECO:0000256" key="5">
    <source>
        <dbReference type="SAM" id="MobiDB-lite"/>
    </source>
</evidence>
<comment type="subcellular location">
    <subcellularLocation>
        <location evidence="1">Membrane</location>
        <topology evidence="1">Multi-pass membrane protein</topology>
    </subcellularLocation>
</comment>
<keyword evidence="9" id="KW-1185">Reference proteome</keyword>
<dbReference type="VEuPathDB" id="FungiDB:A1O9_07390"/>
<reference evidence="8 9" key="1">
    <citation type="submission" date="2013-03" db="EMBL/GenBank/DDBJ databases">
        <title>The Genome Sequence of Exophiala aquamarina CBS 119918.</title>
        <authorList>
            <consortium name="The Broad Institute Genomics Platform"/>
            <person name="Cuomo C."/>
            <person name="de Hoog S."/>
            <person name="Gorbushina A."/>
            <person name="Walker B."/>
            <person name="Young S.K."/>
            <person name="Zeng Q."/>
            <person name="Gargeya S."/>
            <person name="Fitzgerald M."/>
            <person name="Haas B."/>
            <person name="Abouelleil A."/>
            <person name="Allen A.W."/>
            <person name="Alvarado L."/>
            <person name="Arachchi H.M."/>
            <person name="Berlin A.M."/>
            <person name="Chapman S.B."/>
            <person name="Gainer-Dewar J."/>
            <person name="Goldberg J."/>
            <person name="Griggs A."/>
            <person name="Gujja S."/>
            <person name="Hansen M."/>
            <person name="Howarth C."/>
            <person name="Imamovic A."/>
            <person name="Ireland A."/>
            <person name="Larimer J."/>
            <person name="McCowan C."/>
            <person name="Murphy C."/>
            <person name="Pearson M."/>
            <person name="Poon T.W."/>
            <person name="Priest M."/>
            <person name="Roberts A."/>
            <person name="Saif S."/>
            <person name="Shea T."/>
            <person name="Sisk P."/>
            <person name="Sykes S."/>
            <person name="Wortman J."/>
            <person name="Nusbaum C."/>
            <person name="Birren B."/>
        </authorList>
    </citation>
    <scope>NUCLEOTIDE SEQUENCE [LARGE SCALE GENOMIC DNA]</scope>
    <source>
        <strain evidence="8 9">CBS 119918</strain>
    </source>
</reference>
<gene>
    <name evidence="8" type="ORF">A1O9_07390</name>
</gene>
<dbReference type="InterPro" id="IPR008253">
    <property type="entry name" value="Marvel"/>
</dbReference>
<proteinExistence type="predicted"/>
<dbReference type="GeneID" id="25282304"/>
<dbReference type="STRING" id="1182545.A0A072PNW9"/>
<dbReference type="EMBL" id="AMGV01000005">
    <property type="protein sequence ID" value="KEF57200.1"/>
    <property type="molecule type" value="Genomic_DNA"/>
</dbReference>
<dbReference type="AlphaFoldDB" id="A0A072PNW9"/>
<organism evidence="8 9">
    <name type="scientific">Exophiala aquamarina CBS 119918</name>
    <dbReference type="NCBI Taxonomy" id="1182545"/>
    <lineage>
        <taxon>Eukaryota</taxon>
        <taxon>Fungi</taxon>
        <taxon>Dikarya</taxon>
        <taxon>Ascomycota</taxon>
        <taxon>Pezizomycotina</taxon>
        <taxon>Eurotiomycetes</taxon>
        <taxon>Chaetothyriomycetidae</taxon>
        <taxon>Chaetothyriales</taxon>
        <taxon>Herpotrichiellaceae</taxon>
        <taxon>Exophiala</taxon>
    </lineage>
</organism>
<dbReference type="PANTHER" id="PTHR37451:SF4">
    <property type="entry name" value="MARVEL DOMAIN-CONTAINING PROTEIN"/>
    <property type="match status" value="1"/>
</dbReference>
<evidence type="ECO:0000313" key="9">
    <source>
        <dbReference type="Proteomes" id="UP000027920"/>
    </source>
</evidence>
<dbReference type="PANTHER" id="PTHR37451">
    <property type="entry name" value="MARVEL DOMAIN"/>
    <property type="match status" value="1"/>
</dbReference>
<feature type="transmembrane region" description="Helical" evidence="6">
    <location>
        <begin position="175"/>
        <end position="203"/>
    </location>
</feature>
<evidence type="ECO:0000256" key="3">
    <source>
        <dbReference type="ARBA" id="ARBA00022989"/>
    </source>
</evidence>
<feature type="transmembrane region" description="Helical" evidence="6">
    <location>
        <begin position="47"/>
        <end position="67"/>
    </location>
</feature>
<keyword evidence="3 6" id="KW-1133">Transmembrane helix</keyword>
<evidence type="ECO:0000256" key="2">
    <source>
        <dbReference type="ARBA" id="ARBA00022692"/>
    </source>
</evidence>
<protein>
    <recommendedName>
        <fullName evidence="7">MARVEL domain-containing protein</fullName>
    </recommendedName>
</protein>
<evidence type="ECO:0000256" key="6">
    <source>
        <dbReference type="SAM" id="Phobius"/>
    </source>
</evidence>
<dbReference type="Pfam" id="PF01284">
    <property type="entry name" value="MARVEL"/>
    <property type="match status" value="1"/>
</dbReference>
<evidence type="ECO:0000313" key="8">
    <source>
        <dbReference type="EMBL" id="KEF57200.1"/>
    </source>
</evidence>
<dbReference type="HOGENOM" id="CLU_1234867_0_0_1"/>
<dbReference type="GO" id="GO:0016020">
    <property type="term" value="C:membrane"/>
    <property type="evidence" value="ECO:0007669"/>
    <property type="project" value="UniProtKB-SubCell"/>
</dbReference>